<accession>A0AAD4Q1Z0</accession>
<feature type="compositionally biased region" description="Basic and acidic residues" evidence="5">
    <location>
        <begin position="263"/>
        <end position="275"/>
    </location>
</feature>
<dbReference type="Proteomes" id="UP001201262">
    <property type="component" value="Unassembled WGS sequence"/>
</dbReference>
<dbReference type="GeneID" id="70248480"/>
<keyword evidence="8" id="KW-1185">Reference proteome</keyword>
<evidence type="ECO:0000256" key="4">
    <source>
        <dbReference type="ARBA" id="ARBA00022927"/>
    </source>
</evidence>
<dbReference type="AlphaFoldDB" id="A0AAD4Q1Z0"/>
<reference evidence="7" key="1">
    <citation type="submission" date="2021-12" db="EMBL/GenBank/DDBJ databases">
        <title>Convergent genome expansion in fungi linked to evolution of root-endophyte symbiosis.</title>
        <authorList>
            <consortium name="DOE Joint Genome Institute"/>
            <person name="Ke Y.-H."/>
            <person name="Bonito G."/>
            <person name="Liao H.-L."/>
            <person name="Looney B."/>
            <person name="Rojas-Flechas A."/>
            <person name="Nash J."/>
            <person name="Hameed K."/>
            <person name="Schadt C."/>
            <person name="Martin F."/>
            <person name="Crous P.W."/>
            <person name="Miettinen O."/>
            <person name="Magnuson J.K."/>
            <person name="Labbe J."/>
            <person name="Jacobson D."/>
            <person name="Doktycz M.J."/>
            <person name="Veneault-Fourrey C."/>
            <person name="Kuo A."/>
            <person name="Mondo S."/>
            <person name="Calhoun S."/>
            <person name="Riley R."/>
            <person name="Ohm R."/>
            <person name="LaButti K."/>
            <person name="Andreopoulos B."/>
            <person name="Pangilinan J."/>
            <person name="Nolan M."/>
            <person name="Tritt A."/>
            <person name="Clum A."/>
            <person name="Lipzen A."/>
            <person name="Daum C."/>
            <person name="Barry K."/>
            <person name="Grigoriev I.V."/>
            <person name="Vilgalys R."/>
        </authorList>
    </citation>
    <scope>NUCLEOTIDE SEQUENCE</scope>
    <source>
        <strain evidence="7">PMI_201</strain>
    </source>
</reference>
<feature type="region of interest" description="Disordered" evidence="5">
    <location>
        <begin position="1"/>
        <end position="21"/>
    </location>
</feature>
<sequence>MAESAGPRKRRKLSVSQAAPGGESDIHITCVEYWNNNLYIGTSAAEILHLVSLPPQPSDESNEPNFILASRLPITGNQDRTDGIQRIVLLPAVGKACVLCNGVVTFYSLPELSPAFENTKVRNCQWIGGRDLNQNVGEDSTDSPVIMIAAQNRIMVVQIGDTAHGIRSIKFPGCLVGSRRDTIACVADENSYSLLEVEHQQKIPLFPISSSSDVFELGHMEDIPPSPSTLKRSSSASYSNPEPGKSNTHGRSTSLNTFVEGLGGRRESPHSRVDRSSNLTPDLLGGASPRRSISGDRRDLDTSKDLPATPGQEPETDTQKPLPPAPKLNLARLKPHIASPTPSEFLLVTGTAETEPGVGMFVNTDGDVVRGTMEFQRYPETVIVDSPGDLSEEGASSGSTEGFVLAVLKVDEDESAQRCLEIQRWDVNPGEEGRQKSLLEIPNPSKTKALYVGLGHTTGSSDLNFFELGDSLRMVKLQTPKAGGTYTPSEETDPRTNATIEQLRKEKELFEYQESSDSETGKKLGSSQTWELERTKEGAAFARGLGKARTSLIVWSGDQIWRVLRNPLALQLDSLLESTQTWKDRRLVSVDRDAIVDLLDSIKTIEPKTEAEFLGLGYVRQKAGLLLFADLLSMSPKDKTNVTIHATEEALVESDLDPRLILYLVPFLSEEILLSREGIWVHHGLAQVAEFYLDPLLKSKEVTILSDDPVLNLLKRYLFAWQRRRGYGSVTNDTNVFDSVDAALLHLILEQETQARRHSQPVTSIHNELNGLVDHWKANFDRAISLLERYQRLFVLSRLYQSKKMLGKVLKTWRRIAEGEKDDDPSVTITGVEEHVRKYLGKIRDMQLVEEYGSWLASRNSKLGIRVFSDDSSRLKLDPNEVVKLLKTRAPNAVQDYLEHLVFSKNYSQYVDDLIAYYLDTILNVLQSSPDARASLKESYSTYRALRLPKPTYLHFISENAPPEAWWQSRLRLLQLLGGPNTVFTSTAGRDLSYSISAVLSRIEPFQDELVSESIILDGRQGRHKEALRLLTHGLGDYDSAIRYCLLGGTSGTQSAAFALSSTTENIKGSEQADMFKYLLTEFLHIENVSDRIERTSDLLARFSHWFEVHEVLSLIPDDWSVDILSDFLAHVFRDLVSQGREVRVQKALSASLSLRIGVEYLEDLEKRGGWVEDDQGLRSLKPVSENFRVEANQTDDGDDFGDMVSAGRT</sequence>
<feature type="region of interest" description="Disordered" evidence="5">
    <location>
        <begin position="217"/>
        <end position="327"/>
    </location>
</feature>
<keyword evidence="3" id="KW-0963">Cytoplasm</keyword>
<dbReference type="GO" id="GO:0005737">
    <property type="term" value="C:cytoplasm"/>
    <property type="evidence" value="ECO:0007669"/>
    <property type="project" value="UniProtKB-SubCell"/>
</dbReference>
<dbReference type="GO" id="GO:0006914">
    <property type="term" value="P:autophagy"/>
    <property type="evidence" value="ECO:0007669"/>
    <property type="project" value="TreeGrafter"/>
</dbReference>
<evidence type="ECO:0000313" key="8">
    <source>
        <dbReference type="Proteomes" id="UP001201262"/>
    </source>
</evidence>
<evidence type="ECO:0000256" key="5">
    <source>
        <dbReference type="SAM" id="MobiDB-lite"/>
    </source>
</evidence>
<dbReference type="EMBL" id="JAJTJA010000005">
    <property type="protein sequence ID" value="KAH8699015.1"/>
    <property type="molecule type" value="Genomic_DNA"/>
</dbReference>
<organism evidence="7 8">
    <name type="scientific">Talaromyces proteolyticus</name>
    <dbReference type="NCBI Taxonomy" id="1131652"/>
    <lineage>
        <taxon>Eukaryota</taxon>
        <taxon>Fungi</taxon>
        <taxon>Dikarya</taxon>
        <taxon>Ascomycota</taxon>
        <taxon>Pezizomycotina</taxon>
        <taxon>Eurotiomycetes</taxon>
        <taxon>Eurotiomycetidae</taxon>
        <taxon>Eurotiales</taxon>
        <taxon>Trichocomaceae</taxon>
        <taxon>Talaromyces</taxon>
        <taxon>Talaromyces sect. Bacilispori</taxon>
    </lineage>
</organism>
<comment type="subcellular location">
    <subcellularLocation>
        <location evidence="1">Cytoplasm</location>
    </subcellularLocation>
</comment>
<evidence type="ECO:0000259" key="6">
    <source>
        <dbReference type="PROSITE" id="PS50219"/>
    </source>
</evidence>
<evidence type="ECO:0000256" key="2">
    <source>
        <dbReference type="ARBA" id="ARBA00022448"/>
    </source>
</evidence>
<keyword evidence="4" id="KW-0653">Protein transport</keyword>
<dbReference type="InterPro" id="IPR032914">
    <property type="entry name" value="Vam6/VPS39/TRAP1"/>
</dbReference>
<proteinExistence type="predicted"/>
<feature type="region of interest" description="Disordered" evidence="5">
    <location>
        <begin position="1191"/>
        <end position="1210"/>
    </location>
</feature>
<keyword evidence="2" id="KW-0813">Transport</keyword>
<evidence type="ECO:0000256" key="3">
    <source>
        <dbReference type="ARBA" id="ARBA00022490"/>
    </source>
</evidence>
<dbReference type="GO" id="GO:0016020">
    <property type="term" value="C:membrane"/>
    <property type="evidence" value="ECO:0007669"/>
    <property type="project" value="TreeGrafter"/>
</dbReference>
<dbReference type="PROSITE" id="PS50219">
    <property type="entry name" value="CNH"/>
    <property type="match status" value="1"/>
</dbReference>
<gene>
    <name evidence="7" type="ORF">BGW36DRAFT_396630</name>
</gene>
<name>A0AAD4Q1Z0_9EURO</name>
<evidence type="ECO:0000256" key="1">
    <source>
        <dbReference type="ARBA" id="ARBA00004496"/>
    </source>
</evidence>
<dbReference type="GO" id="GO:0015031">
    <property type="term" value="P:protein transport"/>
    <property type="evidence" value="ECO:0007669"/>
    <property type="project" value="UniProtKB-KW"/>
</dbReference>
<comment type="caution">
    <text evidence="7">The sequence shown here is derived from an EMBL/GenBank/DDBJ whole genome shotgun (WGS) entry which is preliminary data.</text>
</comment>
<feature type="compositionally biased region" description="Polar residues" evidence="5">
    <location>
        <begin position="228"/>
        <end position="257"/>
    </location>
</feature>
<feature type="compositionally biased region" description="Basic and acidic residues" evidence="5">
    <location>
        <begin position="293"/>
        <end position="304"/>
    </location>
</feature>
<protein>
    <submittedName>
        <fullName evidence="7">TGF beta receptor associated protein 1</fullName>
    </submittedName>
</protein>
<feature type="domain" description="CNH" evidence="6">
    <location>
        <begin position="25"/>
        <end position="435"/>
    </location>
</feature>
<dbReference type="PANTHER" id="PTHR12894:SF27">
    <property type="entry name" value="TRANSFORMING GROWTH FACTOR-BETA RECEPTOR-ASSOCIATED PROTEIN 1"/>
    <property type="match status" value="1"/>
</dbReference>
<dbReference type="PANTHER" id="PTHR12894">
    <property type="entry name" value="CNH DOMAIN CONTAINING"/>
    <property type="match status" value="1"/>
</dbReference>
<keyword evidence="7" id="KW-0675">Receptor</keyword>
<dbReference type="RefSeq" id="XP_046073479.1">
    <property type="nucleotide sequence ID" value="XM_046218193.1"/>
</dbReference>
<dbReference type="GO" id="GO:0034058">
    <property type="term" value="P:endosomal vesicle fusion"/>
    <property type="evidence" value="ECO:0007669"/>
    <property type="project" value="TreeGrafter"/>
</dbReference>
<evidence type="ECO:0000313" key="7">
    <source>
        <dbReference type="EMBL" id="KAH8699015.1"/>
    </source>
</evidence>
<dbReference type="InterPro" id="IPR001180">
    <property type="entry name" value="CNH_dom"/>
</dbReference>